<accession>A0ABR4PQL5</accession>
<dbReference type="Proteomes" id="UP001629113">
    <property type="component" value="Unassembled WGS sequence"/>
</dbReference>
<gene>
    <name evidence="2" type="ORF">PVAG01_02259</name>
</gene>
<dbReference type="PANTHER" id="PTHR43591">
    <property type="entry name" value="METHYLTRANSFERASE"/>
    <property type="match status" value="1"/>
</dbReference>
<dbReference type="GO" id="GO:0032259">
    <property type="term" value="P:methylation"/>
    <property type="evidence" value="ECO:0007669"/>
    <property type="project" value="UniProtKB-KW"/>
</dbReference>
<feature type="region of interest" description="Disordered" evidence="1">
    <location>
        <begin position="359"/>
        <end position="382"/>
    </location>
</feature>
<keyword evidence="2" id="KW-0489">Methyltransferase</keyword>
<evidence type="ECO:0000313" key="3">
    <source>
        <dbReference type="Proteomes" id="UP001629113"/>
    </source>
</evidence>
<keyword evidence="3" id="KW-1185">Reference proteome</keyword>
<dbReference type="CDD" id="cd02440">
    <property type="entry name" value="AdoMet_MTases"/>
    <property type="match status" value="1"/>
</dbReference>
<organism evidence="2 3">
    <name type="scientific">Phlyctema vagabunda</name>
    <dbReference type="NCBI Taxonomy" id="108571"/>
    <lineage>
        <taxon>Eukaryota</taxon>
        <taxon>Fungi</taxon>
        <taxon>Dikarya</taxon>
        <taxon>Ascomycota</taxon>
        <taxon>Pezizomycotina</taxon>
        <taxon>Leotiomycetes</taxon>
        <taxon>Helotiales</taxon>
        <taxon>Dermateaceae</taxon>
        <taxon>Phlyctema</taxon>
    </lineage>
</organism>
<comment type="caution">
    <text evidence="2">The sequence shown here is derived from an EMBL/GenBank/DDBJ whole genome shotgun (WGS) entry which is preliminary data.</text>
</comment>
<dbReference type="GO" id="GO:0008168">
    <property type="term" value="F:methyltransferase activity"/>
    <property type="evidence" value="ECO:0007669"/>
    <property type="project" value="UniProtKB-KW"/>
</dbReference>
<dbReference type="EMBL" id="JBFCZG010000002">
    <property type="protein sequence ID" value="KAL3425468.1"/>
    <property type="molecule type" value="Genomic_DNA"/>
</dbReference>
<name>A0ABR4PQL5_9HELO</name>
<dbReference type="InterPro" id="IPR029063">
    <property type="entry name" value="SAM-dependent_MTases_sf"/>
</dbReference>
<keyword evidence="2" id="KW-0808">Transferase</keyword>
<evidence type="ECO:0000313" key="2">
    <source>
        <dbReference type="EMBL" id="KAL3425468.1"/>
    </source>
</evidence>
<sequence length="382" mass="43102">MEPAQPLTGRDEAPPPGAAVLSNTAIPRFGYQQPVEIEVDMDPDEAANRAATPTHDGDTINSTRSLYASDIVYDVENGRTYCGEYYMPIDEAETDRLQLVHQVYLRVSNGALTTVPLFNPTKILDIGTGKGDWAMAIADQYPDAEVIGTDIAKVQPTAVPPNVFFEIDDAEDESGWTFAEDDFDLIHFRNLSGAFTDWDHIYHEAWTHLKPGGWLEVLDFDEHKGLLSCFEPDSEVARFLRTIGEASIRSGRPRTVRHLDPDKFRDLGFEEIVTAEHEIPFGQWHEDKEKKFLGRLWLTICLVSMEALSMRLLTREMGWEPEEVRRMCNLVETEVIECVKDKKRIYGCLVKMKIVRARKPVGPSSPSDDGPEALMVDENEDA</sequence>
<dbReference type="SUPFAM" id="SSF53335">
    <property type="entry name" value="S-adenosyl-L-methionine-dependent methyltransferases"/>
    <property type="match status" value="1"/>
</dbReference>
<dbReference type="Gene3D" id="3.40.50.150">
    <property type="entry name" value="Vaccinia Virus protein VP39"/>
    <property type="match status" value="1"/>
</dbReference>
<dbReference type="PANTHER" id="PTHR43591:SF105">
    <property type="entry name" value="METHYLTRANSFERASE DOMAIN-CONTAINING PROTEIN-RELATED"/>
    <property type="match status" value="1"/>
</dbReference>
<protein>
    <submittedName>
        <fullName evidence="2">Methyltransferase domain-containing protein</fullName>
    </submittedName>
</protein>
<feature type="compositionally biased region" description="Acidic residues" evidence="1">
    <location>
        <begin position="369"/>
        <end position="382"/>
    </location>
</feature>
<reference evidence="2 3" key="1">
    <citation type="submission" date="2024-06" db="EMBL/GenBank/DDBJ databases">
        <title>Complete genome of Phlyctema vagabunda strain 19-DSS-EL-015.</title>
        <authorList>
            <person name="Fiorenzani C."/>
        </authorList>
    </citation>
    <scope>NUCLEOTIDE SEQUENCE [LARGE SCALE GENOMIC DNA]</scope>
    <source>
        <strain evidence="2 3">19-DSS-EL-015</strain>
    </source>
</reference>
<evidence type="ECO:0000256" key="1">
    <source>
        <dbReference type="SAM" id="MobiDB-lite"/>
    </source>
</evidence>
<dbReference type="Pfam" id="PF13489">
    <property type="entry name" value="Methyltransf_23"/>
    <property type="match status" value="1"/>
</dbReference>
<proteinExistence type="predicted"/>